<name>F2Z6I0_YARLI</name>
<evidence type="ECO:0000256" key="2">
    <source>
        <dbReference type="ARBA" id="ARBA00022692"/>
    </source>
</evidence>
<dbReference type="EMBL" id="CR382130">
    <property type="protein sequence ID" value="CAG80906.1"/>
    <property type="molecule type" value="Genomic_DNA"/>
</dbReference>
<evidence type="ECO:0000313" key="8">
    <source>
        <dbReference type="EMBL" id="CAG80906.1"/>
    </source>
</evidence>
<feature type="domain" description="TECPR1-like DysF" evidence="7">
    <location>
        <begin position="180"/>
        <end position="534"/>
    </location>
</feature>
<comment type="subcellular location">
    <subcellularLocation>
        <location evidence="1">Membrane</location>
        <topology evidence="1">Multi-pass membrane protein</topology>
    </subcellularLocation>
</comment>
<dbReference type="PANTHER" id="PTHR28304">
    <property type="entry name" value="PEROXISOMAL MEMBRANE PROTEIN PEX29"/>
    <property type="match status" value="1"/>
</dbReference>
<sequence length="550" mass="61100">MFRRLTGSQSESSIYGLVNDSQTSMGTMDYANELASQLDMLLKKDKPLSTDDSASVASSSAASRTSWLGPSIPRHSRHFVDALYDKVILPKLKKSIIGDVDSDLGSAVATPTGSGSRRGSFSTIRALDISEEPFSESDISVFDDSVSVASTASSEPFRISQHNPPKPVFDPEAHEAGPELSIPLLLRNIAELSKRAGGVMKTQTVVLKAIQWQNPCLSISCIFIYTAMCLYPGIVFVLPGLLFMYGIMAPAYAEKHPLPKEYRPSPWTVKNEFDMAADDDTSIRAAQIKRIKAAEKKPVDVKKSMKNFQNATTNLIKALDKLESFLSGPAGFANESLSALIFLLIGFAMIGTFFLSAFIPWKALQIGAGWGVIIAGHPTLLKRIVAILDELEKSDDEEKPKESPVIAILQKVQKKEFINDEPPQGETVEIFELQRQGLTPRQWDSWVFTSLVYDLGSSWRQAKKRPPGAPFLGDVEAPEGWLFSKMHDWEVDMNPNEWVGERGLGRCTEMDNDEWVYDVEKGVRGEWRRRRFIRTAFKESTVPKELLGLV</sequence>
<evidence type="ECO:0000256" key="6">
    <source>
        <dbReference type="SAM" id="Phobius"/>
    </source>
</evidence>
<evidence type="ECO:0000256" key="4">
    <source>
        <dbReference type="ARBA" id="ARBA00023136"/>
    </source>
</evidence>
<dbReference type="Proteomes" id="UP000001300">
    <property type="component" value="Chromosome D"/>
</dbReference>
<dbReference type="InParanoid" id="F2Z6I0"/>
<dbReference type="OMA" id="GIMAPAY"/>
<dbReference type="FunCoup" id="F2Z6I0">
    <property type="interactions" value="18"/>
</dbReference>
<dbReference type="KEGG" id="yli:2910305"/>
<evidence type="ECO:0000256" key="1">
    <source>
        <dbReference type="ARBA" id="ARBA00004141"/>
    </source>
</evidence>
<keyword evidence="2 6" id="KW-0812">Transmembrane</keyword>
<feature type="transmembrane region" description="Helical" evidence="6">
    <location>
        <begin position="222"/>
        <end position="245"/>
    </location>
</feature>
<evidence type="ECO:0000259" key="7">
    <source>
        <dbReference type="Pfam" id="PF06398"/>
    </source>
</evidence>
<dbReference type="HOGENOM" id="CLU_495402_0_0_1"/>
<evidence type="ECO:0000313" key="9">
    <source>
        <dbReference type="Proteomes" id="UP000001300"/>
    </source>
</evidence>
<dbReference type="VEuPathDB" id="FungiDB:YALI0_D11858g"/>
<keyword evidence="4 6" id="KW-0472">Membrane</keyword>
<dbReference type="Pfam" id="PF06398">
    <property type="entry name" value="Pex24p"/>
    <property type="match status" value="1"/>
</dbReference>
<feature type="region of interest" description="Disordered" evidence="5">
    <location>
        <begin position="153"/>
        <end position="174"/>
    </location>
</feature>
<keyword evidence="3 6" id="KW-1133">Transmembrane helix</keyword>
<accession>F2Z6I0</accession>
<dbReference type="AlphaFoldDB" id="F2Z6I0"/>
<dbReference type="InterPro" id="IPR052816">
    <property type="entry name" value="Peroxisomal_Membrane_PEX28-32"/>
</dbReference>
<dbReference type="OrthoDB" id="74314at2759"/>
<organism evidence="8 9">
    <name type="scientific">Yarrowia lipolytica (strain CLIB 122 / E 150)</name>
    <name type="common">Yeast</name>
    <name type="synonym">Candida lipolytica</name>
    <dbReference type="NCBI Taxonomy" id="284591"/>
    <lineage>
        <taxon>Eukaryota</taxon>
        <taxon>Fungi</taxon>
        <taxon>Dikarya</taxon>
        <taxon>Ascomycota</taxon>
        <taxon>Saccharomycotina</taxon>
        <taxon>Dipodascomycetes</taxon>
        <taxon>Dipodascales</taxon>
        <taxon>Dipodascales incertae sedis</taxon>
        <taxon>Yarrowia</taxon>
    </lineage>
</organism>
<evidence type="ECO:0000256" key="5">
    <source>
        <dbReference type="SAM" id="MobiDB-lite"/>
    </source>
</evidence>
<dbReference type="STRING" id="284591.F2Z6I0"/>
<dbReference type="GO" id="GO:0007031">
    <property type="term" value="P:peroxisome organization"/>
    <property type="evidence" value="ECO:0000318"/>
    <property type="project" value="GO_Central"/>
</dbReference>
<keyword evidence="9" id="KW-1185">Reference proteome</keyword>
<proteinExistence type="predicted"/>
<dbReference type="InterPro" id="IPR010482">
    <property type="entry name" value="TECPR1-like_DysF"/>
</dbReference>
<dbReference type="PANTHER" id="PTHR28304:SF2">
    <property type="entry name" value="PEROXISOMAL MEMBRANE PROTEIN PEX29"/>
    <property type="match status" value="1"/>
</dbReference>
<dbReference type="RefSeq" id="XP_502718.1">
    <property type="nucleotide sequence ID" value="XM_502718.1"/>
</dbReference>
<protein>
    <submittedName>
        <fullName evidence="8">YALI0D11858p</fullName>
    </submittedName>
</protein>
<gene>
    <name evidence="8" type="ORF">YALI0_D11858g</name>
</gene>
<dbReference type="GO" id="GO:0005778">
    <property type="term" value="C:peroxisomal membrane"/>
    <property type="evidence" value="ECO:0000318"/>
    <property type="project" value="GO_Central"/>
</dbReference>
<evidence type="ECO:0000256" key="3">
    <source>
        <dbReference type="ARBA" id="ARBA00022989"/>
    </source>
</evidence>
<reference evidence="8 9" key="1">
    <citation type="journal article" date="2004" name="Nature">
        <title>Genome evolution in yeasts.</title>
        <authorList>
            <consortium name="Genolevures"/>
            <person name="Dujon B."/>
            <person name="Sherman D."/>
            <person name="Fischer G."/>
            <person name="Durrens P."/>
            <person name="Casaregola S."/>
            <person name="Lafontaine I."/>
            <person name="de Montigny J."/>
            <person name="Marck C."/>
            <person name="Neuveglise C."/>
            <person name="Talla E."/>
            <person name="Goffard N."/>
            <person name="Frangeul L."/>
            <person name="Aigle M."/>
            <person name="Anthouard V."/>
            <person name="Babour A."/>
            <person name="Barbe V."/>
            <person name="Barnay S."/>
            <person name="Blanchin S."/>
            <person name="Beckerich J.M."/>
            <person name="Beyne E."/>
            <person name="Bleykasten C."/>
            <person name="Boisrame A."/>
            <person name="Boyer J."/>
            <person name="Cattolico L."/>
            <person name="Confanioleri F."/>
            <person name="de Daruvar A."/>
            <person name="Despons L."/>
            <person name="Fabre E."/>
            <person name="Fairhead C."/>
            <person name="Ferry-Dumazet H."/>
            <person name="Groppi A."/>
            <person name="Hantraye F."/>
            <person name="Hennequin C."/>
            <person name="Jauniaux N."/>
            <person name="Joyet P."/>
            <person name="Kachouri R."/>
            <person name="Kerrest A."/>
            <person name="Koszul R."/>
            <person name="Lemaire M."/>
            <person name="Lesur I."/>
            <person name="Ma L."/>
            <person name="Muller H."/>
            <person name="Nicaud J.M."/>
            <person name="Nikolski M."/>
            <person name="Oztas S."/>
            <person name="Ozier-Kalogeropoulos O."/>
            <person name="Pellenz S."/>
            <person name="Potier S."/>
            <person name="Richard G.F."/>
            <person name="Straub M.L."/>
            <person name="Suleau A."/>
            <person name="Swennene D."/>
            <person name="Tekaia F."/>
            <person name="Wesolowski-Louvel M."/>
            <person name="Westhof E."/>
            <person name="Wirth B."/>
            <person name="Zeniou-Meyer M."/>
            <person name="Zivanovic I."/>
            <person name="Bolotin-Fukuhara M."/>
            <person name="Thierry A."/>
            <person name="Bouchier C."/>
            <person name="Caudron B."/>
            <person name="Scarpelli C."/>
            <person name="Gaillardin C."/>
            <person name="Weissenbach J."/>
            <person name="Wincker P."/>
            <person name="Souciet J.L."/>
        </authorList>
    </citation>
    <scope>NUCLEOTIDE SEQUENCE [LARGE SCALE GENOMIC DNA]</scope>
    <source>
        <strain evidence="9">CLIB 122 / E 150</strain>
    </source>
</reference>
<feature type="transmembrane region" description="Helical" evidence="6">
    <location>
        <begin position="337"/>
        <end position="359"/>
    </location>
</feature>